<dbReference type="AlphaFoldDB" id="A0A5S5DIM3"/>
<name>A0A5S5DIM3_9SPHI</name>
<reference evidence="1 2" key="1">
    <citation type="submission" date="2019-07" db="EMBL/GenBank/DDBJ databases">
        <title>Genomic Encyclopedia of Archaeal and Bacterial Type Strains, Phase II (KMG-II): from individual species to whole genera.</title>
        <authorList>
            <person name="Goeker M."/>
        </authorList>
    </citation>
    <scope>NUCLEOTIDE SEQUENCE [LARGE SCALE GENOMIC DNA]</scope>
    <source>
        <strain evidence="1 2">DSM 18850</strain>
    </source>
</reference>
<accession>A0A5S5DIM3</accession>
<gene>
    <name evidence="1" type="ORF">BC792_110109</name>
</gene>
<proteinExistence type="predicted"/>
<organism evidence="1 2">
    <name type="scientific">Sphingobacterium allocomposti</name>
    <dbReference type="NCBI Taxonomy" id="415956"/>
    <lineage>
        <taxon>Bacteria</taxon>
        <taxon>Pseudomonadati</taxon>
        <taxon>Bacteroidota</taxon>
        <taxon>Sphingobacteriia</taxon>
        <taxon>Sphingobacteriales</taxon>
        <taxon>Sphingobacteriaceae</taxon>
        <taxon>Sphingobacterium</taxon>
    </lineage>
</organism>
<dbReference type="RefSeq" id="WP_148908695.1">
    <property type="nucleotide sequence ID" value="NZ_VNHX01000010.1"/>
</dbReference>
<sequence>MQIHELNIRDASVSHDENEPIVRFNMEIALLCDEDIERFYTAGNLDTTTLKDAVLKTLTEQIAKASL</sequence>
<evidence type="ECO:0000313" key="2">
    <source>
        <dbReference type="Proteomes" id="UP000325105"/>
    </source>
</evidence>
<comment type="caution">
    <text evidence="1">The sequence shown here is derived from an EMBL/GenBank/DDBJ whole genome shotgun (WGS) entry which is preliminary data.</text>
</comment>
<evidence type="ECO:0000313" key="1">
    <source>
        <dbReference type="EMBL" id="TYP95781.1"/>
    </source>
</evidence>
<keyword evidence="2" id="KW-1185">Reference proteome</keyword>
<dbReference type="OrthoDB" id="711522at2"/>
<dbReference type="Proteomes" id="UP000325105">
    <property type="component" value="Unassembled WGS sequence"/>
</dbReference>
<protein>
    <submittedName>
        <fullName evidence="1">Uncharacterized protein</fullName>
    </submittedName>
</protein>
<dbReference type="EMBL" id="VNHX01000010">
    <property type="protein sequence ID" value="TYP95781.1"/>
    <property type="molecule type" value="Genomic_DNA"/>
</dbReference>